<sequence length="12" mass="1364">MFLFLKAAPLNV</sequence>
<dbReference type="EMBL" id="GBXM01030529">
    <property type="protein sequence ID" value="JAH78048.1"/>
    <property type="molecule type" value="Transcribed_RNA"/>
</dbReference>
<reference evidence="1" key="2">
    <citation type="journal article" date="2015" name="Fish Shellfish Immunol.">
        <title>Early steps in the European eel (Anguilla anguilla)-Vibrio vulnificus interaction in the gills: Role of the RtxA13 toxin.</title>
        <authorList>
            <person name="Callol A."/>
            <person name="Pajuelo D."/>
            <person name="Ebbesson L."/>
            <person name="Teles M."/>
            <person name="MacKenzie S."/>
            <person name="Amaro C."/>
        </authorList>
    </citation>
    <scope>NUCLEOTIDE SEQUENCE</scope>
</reference>
<name>A0A0E9VLE3_ANGAN</name>
<evidence type="ECO:0000313" key="1">
    <source>
        <dbReference type="EMBL" id="JAH78048.1"/>
    </source>
</evidence>
<accession>A0A0E9VLE3</accession>
<protein>
    <submittedName>
        <fullName evidence="1">Uncharacterized protein</fullName>
    </submittedName>
</protein>
<reference evidence="1" key="1">
    <citation type="submission" date="2014-11" db="EMBL/GenBank/DDBJ databases">
        <authorList>
            <person name="Amaro Gonzalez C."/>
        </authorList>
    </citation>
    <scope>NUCLEOTIDE SEQUENCE</scope>
</reference>
<proteinExistence type="predicted"/>
<organism evidence="1">
    <name type="scientific">Anguilla anguilla</name>
    <name type="common">European freshwater eel</name>
    <name type="synonym">Muraena anguilla</name>
    <dbReference type="NCBI Taxonomy" id="7936"/>
    <lineage>
        <taxon>Eukaryota</taxon>
        <taxon>Metazoa</taxon>
        <taxon>Chordata</taxon>
        <taxon>Craniata</taxon>
        <taxon>Vertebrata</taxon>
        <taxon>Euteleostomi</taxon>
        <taxon>Actinopterygii</taxon>
        <taxon>Neopterygii</taxon>
        <taxon>Teleostei</taxon>
        <taxon>Anguilliformes</taxon>
        <taxon>Anguillidae</taxon>
        <taxon>Anguilla</taxon>
    </lineage>
</organism>